<dbReference type="RefSeq" id="WP_344123712.1">
    <property type="nucleotide sequence ID" value="NZ_BAAABW010000039.1"/>
</dbReference>
<comment type="caution">
    <text evidence="1">The sequence shown here is derived from an EMBL/GenBank/DDBJ whole genome shotgun (WGS) entry which is preliminary data.</text>
</comment>
<evidence type="ECO:0000313" key="2">
    <source>
        <dbReference type="Proteomes" id="UP001500063"/>
    </source>
</evidence>
<evidence type="ECO:0000313" key="1">
    <source>
        <dbReference type="EMBL" id="GAA0377956.1"/>
    </source>
</evidence>
<sequence>MAEQSEDDDGEEFQEFILDIGLSWMASKSEYPVWLSKEDYDRFVPKSGPVDVQLSIADQAITKFNRTSVMQIGEDVRRLLGSSLPDEVIRTVWLGVTNSYFDPAEHGMTGRDWMRRIEQVWTRSIRRVDAAFVPPPAHPVTDADLRRAVLEQMRSVAGELEQAALKDSVPGVVPALEQVVGEACADLGYRLFLRAMKAYFVEINEERCEAFTALGERFGYPEFLVDDNLNVHNG</sequence>
<dbReference type="EMBL" id="BAAABW010000039">
    <property type="protein sequence ID" value="GAA0377956.1"/>
    <property type="molecule type" value="Genomic_DNA"/>
</dbReference>
<protein>
    <submittedName>
        <fullName evidence="1">Uncharacterized protein</fullName>
    </submittedName>
</protein>
<gene>
    <name evidence="1" type="ORF">GCM10010319_65620</name>
</gene>
<proteinExistence type="predicted"/>
<name>A0ABN0Y064_9ACTN</name>
<organism evidence="1 2">
    <name type="scientific">Streptomyces blastmyceticus</name>
    <dbReference type="NCBI Taxonomy" id="68180"/>
    <lineage>
        <taxon>Bacteria</taxon>
        <taxon>Bacillati</taxon>
        <taxon>Actinomycetota</taxon>
        <taxon>Actinomycetes</taxon>
        <taxon>Kitasatosporales</taxon>
        <taxon>Streptomycetaceae</taxon>
        <taxon>Streptomyces</taxon>
    </lineage>
</organism>
<reference evidence="1 2" key="1">
    <citation type="journal article" date="2019" name="Int. J. Syst. Evol. Microbiol.">
        <title>The Global Catalogue of Microorganisms (GCM) 10K type strain sequencing project: providing services to taxonomists for standard genome sequencing and annotation.</title>
        <authorList>
            <consortium name="The Broad Institute Genomics Platform"/>
            <consortium name="The Broad Institute Genome Sequencing Center for Infectious Disease"/>
            <person name="Wu L."/>
            <person name="Ma J."/>
        </authorList>
    </citation>
    <scope>NUCLEOTIDE SEQUENCE [LARGE SCALE GENOMIC DNA]</scope>
    <source>
        <strain evidence="1 2">JCM 4565</strain>
    </source>
</reference>
<accession>A0ABN0Y064</accession>
<keyword evidence="2" id="KW-1185">Reference proteome</keyword>
<dbReference type="Proteomes" id="UP001500063">
    <property type="component" value="Unassembled WGS sequence"/>
</dbReference>